<name>A0A2I0JR64_PUNGR</name>
<dbReference type="AlphaFoldDB" id="A0A2I0JR64"/>
<reference evidence="1 2" key="1">
    <citation type="submission" date="2017-11" db="EMBL/GenBank/DDBJ databases">
        <title>De-novo sequencing of pomegranate (Punica granatum L.) genome.</title>
        <authorList>
            <person name="Akparov Z."/>
            <person name="Amiraslanov A."/>
            <person name="Hajiyeva S."/>
            <person name="Abbasov M."/>
            <person name="Kaur K."/>
            <person name="Hamwieh A."/>
            <person name="Solovyev V."/>
            <person name="Salamov A."/>
            <person name="Braich B."/>
            <person name="Kosarev P."/>
            <person name="Mahmoud A."/>
            <person name="Hajiyev E."/>
            <person name="Babayeva S."/>
            <person name="Izzatullayeva V."/>
            <person name="Mammadov A."/>
            <person name="Mammadov A."/>
            <person name="Sharifova S."/>
            <person name="Ojaghi J."/>
            <person name="Eynullazada K."/>
            <person name="Bayramov B."/>
            <person name="Abdulazimova A."/>
            <person name="Shahmuradov I."/>
        </authorList>
    </citation>
    <scope>NUCLEOTIDE SEQUENCE [LARGE SCALE GENOMIC DNA]</scope>
    <source>
        <strain evidence="2">cv. AG2017</strain>
        <tissue evidence="1">Leaf</tissue>
    </source>
</reference>
<dbReference type="Proteomes" id="UP000233551">
    <property type="component" value="Unassembled WGS sequence"/>
</dbReference>
<keyword evidence="2" id="KW-1185">Reference proteome</keyword>
<dbReference type="EMBL" id="PGOL01001394">
    <property type="protein sequence ID" value="PKI58400.1"/>
    <property type="molecule type" value="Genomic_DNA"/>
</dbReference>
<protein>
    <submittedName>
        <fullName evidence="1">Uncharacterized protein</fullName>
    </submittedName>
</protein>
<proteinExistence type="predicted"/>
<gene>
    <name evidence="1" type="ORF">CRG98_021218</name>
</gene>
<sequence>MTSGESCPYSRMNNQLFLLSSRLGRSRTESPFPPVLLPPHVSLAWELISTPLHRSPSEITTALLLASFSFFHFPSLVGVMTPEDSSTLQLPSLLEANLSGSSQIATPATPPGLLRAS</sequence>
<accession>A0A2I0JR64</accession>
<comment type="caution">
    <text evidence="1">The sequence shown here is derived from an EMBL/GenBank/DDBJ whole genome shotgun (WGS) entry which is preliminary data.</text>
</comment>
<evidence type="ECO:0000313" key="2">
    <source>
        <dbReference type="Proteomes" id="UP000233551"/>
    </source>
</evidence>
<evidence type="ECO:0000313" key="1">
    <source>
        <dbReference type="EMBL" id="PKI58400.1"/>
    </source>
</evidence>
<organism evidence="1 2">
    <name type="scientific">Punica granatum</name>
    <name type="common">Pomegranate</name>
    <dbReference type="NCBI Taxonomy" id="22663"/>
    <lineage>
        <taxon>Eukaryota</taxon>
        <taxon>Viridiplantae</taxon>
        <taxon>Streptophyta</taxon>
        <taxon>Embryophyta</taxon>
        <taxon>Tracheophyta</taxon>
        <taxon>Spermatophyta</taxon>
        <taxon>Magnoliopsida</taxon>
        <taxon>eudicotyledons</taxon>
        <taxon>Gunneridae</taxon>
        <taxon>Pentapetalae</taxon>
        <taxon>rosids</taxon>
        <taxon>malvids</taxon>
        <taxon>Myrtales</taxon>
        <taxon>Lythraceae</taxon>
        <taxon>Punica</taxon>
    </lineage>
</organism>